<proteinExistence type="inferred from homology"/>
<comment type="caution">
    <text evidence="7">The sequence shown here is derived from an EMBL/GenBank/DDBJ whole genome shotgun (WGS) entry which is preliminary data.</text>
</comment>
<protein>
    <submittedName>
        <fullName evidence="7">Tic20 family protein</fullName>
    </submittedName>
</protein>
<accession>A0ABU5RQS0</accession>
<evidence type="ECO:0000313" key="7">
    <source>
        <dbReference type="EMBL" id="MEA5390116.1"/>
    </source>
</evidence>
<feature type="transmembrane region" description="Helical" evidence="6">
    <location>
        <begin position="112"/>
        <end position="133"/>
    </location>
</feature>
<feature type="transmembrane region" description="Helical" evidence="6">
    <location>
        <begin position="81"/>
        <end position="100"/>
    </location>
</feature>
<keyword evidence="8" id="KW-1185">Reference proteome</keyword>
<evidence type="ECO:0000256" key="5">
    <source>
        <dbReference type="ARBA" id="ARBA00023136"/>
    </source>
</evidence>
<name>A0ABU5RQS0_9CYAN</name>
<evidence type="ECO:0000313" key="8">
    <source>
        <dbReference type="Proteomes" id="UP001304461"/>
    </source>
</evidence>
<dbReference type="Pfam" id="PF16166">
    <property type="entry name" value="TIC20"/>
    <property type="match status" value="1"/>
</dbReference>
<evidence type="ECO:0000256" key="6">
    <source>
        <dbReference type="SAM" id="Phobius"/>
    </source>
</evidence>
<keyword evidence="5 6" id="KW-0472">Membrane</keyword>
<reference evidence="7 8" key="1">
    <citation type="submission" date="2023-12" db="EMBL/GenBank/DDBJ databases">
        <title>Baltic Sea Cyanobacteria.</title>
        <authorList>
            <person name="Delbaje E."/>
            <person name="Fewer D.P."/>
            <person name="Shishido T.K."/>
        </authorList>
    </citation>
    <scope>NUCLEOTIDE SEQUENCE [LARGE SCALE GENOMIC DNA]</scope>
    <source>
        <strain evidence="7 8">UHCC 0139</strain>
    </source>
</reference>
<gene>
    <name evidence="7" type="ORF">VB738_02465</name>
</gene>
<keyword evidence="3 6" id="KW-0812">Transmembrane</keyword>
<evidence type="ECO:0000256" key="2">
    <source>
        <dbReference type="ARBA" id="ARBA00009596"/>
    </source>
</evidence>
<dbReference type="PANTHER" id="PTHR33510">
    <property type="entry name" value="PROTEIN TIC 20-II, CHLOROPLASTIC"/>
    <property type="match status" value="1"/>
</dbReference>
<evidence type="ECO:0000256" key="1">
    <source>
        <dbReference type="ARBA" id="ARBA00004141"/>
    </source>
</evidence>
<comment type="similarity">
    <text evidence="2">Belongs to the Tic20 family.</text>
</comment>
<dbReference type="InterPro" id="IPR005691">
    <property type="entry name" value="Tic20"/>
</dbReference>
<comment type="subcellular location">
    <subcellularLocation>
        <location evidence="1">Membrane</location>
        <topology evidence="1">Multi-pass membrane protein</topology>
    </subcellularLocation>
</comment>
<evidence type="ECO:0000256" key="4">
    <source>
        <dbReference type="ARBA" id="ARBA00022989"/>
    </source>
</evidence>
<organism evidence="7 8">
    <name type="scientific">Cyanobium gracile UHCC 0139</name>
    <dbReference type="NCBI Taxonomy" id="3110308"/>
    <lineage>
        <taxon>Bacteria</taxon>
        <taxon>Bacillati</taxon>
        <taxon>Cyanobacteriota</taxon>
        <taxon>Cyanophyceae</taxon>
        <taxon>Synechococcales</taxon>
        <taxon>Prochlorococcaceae</taxon>
        <taxon>Cyanobium</taxon>
    </lineage>
</organism>
<dbReference type="RefSeq" id="WP_323304232.1">
    <property type="nucleotide sequence ID" value="NZ_JAYGHX010000001.1"/>
</dbReference>
<evidence type="ECO:0000256" key="3">
    <source>
        <dbReference type="ARBA" id="ARBA00022692"/>
    </source>
</evidence>
<feature type="transmembrane region" description="Helical" evidence="6">
    <location>
        <begin position="47"/>
        <end position="69"/>
    </location>
</feature>
<dbReference type="Proteomes" id="UP001304461">
    <property type="component" value="Unassembled WGS sequence"/>
</dbReference>
<sequence>MEGPPIWQRLLGALAYLLPLSDALRFGQALFDMFPLLRWLALPALPLVVLEQVIPFGGLVLFLLLFLLVVRNPRVPYPIRFNVLQAILIDIVLVLLALAFDTVLAPLGAGFAVRTLSNTIFLGTVLLVLFSVVQSLRGKEADIPTVSEAVRMQLF</sequence>
<dbReference type="EMBL" id="JAYGHX010000001">
    <property type="protein sequence ID" value="MEA5390116.1"/>
    <property type="molecule type" value="Genomic_DNA"/>
</dbReference>
<dbReference type="PANTHER" id="PTHR33510:SF5">
    <property type="entry name" value="PROTEIN TIC 20-II, CHLOROPLASTIC"/>
    <property type="match status" value="1"/>
</dbReference>
<keyword evidence="4 6" id="KW-1133">Transmembrane helix</keyword>